<organism evidence="1">
    <name type="scientific">Blumeria graminis f. sp. tritici 96224</name>
    <dbReference type="NCBI Taxonomy" id="1268274"/>
    <lineage>
        <taxon>Eukaryota</taxon>
        <taxon>Fungi</taxon>
        <taxon>Dikarya</taxon>
        <taxon>Ascomycota</taxon>
        <taxon>Pezizomycotina</taxon>
        <taxon>Leotiomycetes</taxon>
        <taxon>Erysiphales</taxon>
        <taxon>Erysiphaceae</taxon>
        <taxon>Blumeria</taxon>
    </lineage>
</organism>
<evidence type="ECO:0000313" key="1">
    <source>
        <dbReference type="EMBL" id="SUZ07881.1"/>
    </source>
</evidence>
<reference evidence="1" key="1">
    <citation type="submission" date="2018-07" db="EMBL/GenBank/DDBJ databases">
        <authorList>
            <person name="Quirk P.G."/>
            <person name="Krulwich T.A."/>
        </authorList>
    </citation>
    <scope>NUCLEOTIDE SEQUENCE</scope>
    <source>
        <strain evidence="1">96224</strain>
    </source>
</reference>
<sequence length="95" mass="10897">FEPHSNIRLHPQRNSPSFSFNLYPPFPSTSHISARPSLYHRHHSLSICSICCRLHSNRLPFLSTSKQLLSSSPHFLFQHSSRRSLAGHLLTQIPN</sequence>
<proteinExistence type="predicted"/>
<accession>A0A381L452</accession>
<feature type="non-terminal residue" evidence="1">
    <location>
        <position position="1"/>
    </location>
</feature>
<dbReference type="EMBL" id="UIGY01000002">
    <property type="protein sequence ID" value="SUZ07881.1"/>
    <property type="molecule type" value="Genomic_DNA"/>
</dbReference>
<dbReference type="AlphaFoldDB" id="A0A381L452"/>
<protein>
    <submittedName>
        <fullName evidence="1">Bgt-20250</fullName>
    </submittedName>
</protein>
<gene>
    <name evidence="1" type="ORF">BGT96224V2_LOCUS993</name>
</gene>
<name>A0A381L452_BLUGR</name>